<sequence length="110" mass="13132">MQKDSAHNIYKLRNAYDTDLAIIPEIVDSAVAHFLMKQLWKPMNLEIRIVPEIRNRRKMTLIMGDKNAINIEENKYLKPCVCKRQLAEEIQKLRIHMAFDEIRKCWHEVN</sequence>
<dbReference type="Proteomes" id="UP000887581">
    <property type="component" value="Unplaced"/>
</dbReference>
<evidence type="ECO:0000313" key="2">
    <source>
        <dbReference type="WBParaSite" id="sdigi.contig500.g8693.t1"/>
    </source>
</evidence>
<dbReference type="WBParaSite" id="sdigi.contig500.g8693.t1">
    <property type="protein sequence ID" value="sdigi.contig500.g8693.t1"/>
    <property type="gene ID" value="sdigi.contig500.g8693"/>
</dbReference>
<evidence type="ECO:0000313" key="1">
    <source>
        <dbReference type="Proteomes" id="UP000887581"/>
    </source>
</evidence>
<organism evidence="1 2">
    <name type="scientific">Setaria digitata</name>
    <dbReference type="NCBI Taxonomy" id="48799"/>
    <lineage>
        <taxon>Eukaryota</taxon>
        <taxon>Metazoa</taxon>
        <taxon>Ecdysozoa</taxon>
        <taxon>Nematoda</taxon>
        <taxon>Chromadorea</taxon>
        <taxon>Rhabditida</taxon>
        <taxon>Spirurina</taxon>
        <taxon>Spiruromorpha</taxon>
        <taxon>Filarioidea</taxon>
        <taxon>Setariidae</taxon>
        <taxon>Setaria</taxon>
    </lineage>
</organism>
<keyword evidence="1" id="KW-1185">Reference proteome</keyword>
<reference evidence="2" key="1">
    <citation type="submission" date="2022-11" db="UniProtKB">
        <authorList>
            <consortium name="WormBaseParasite"/>
        </authorList>
    </citation>
    <scope>IDENTIFICATION</scope>
</reference>
<proteinExistence type="predicted"/>
<accession>A0A915Q303</accession>
<dbReference type="AlphaFoldDB" id="A0A915Q303"/>
<name>A0A915Q303_9BILA</name>
<protein>
    <submittedName>
        <fullName evidence="2">Uncharacterized protein</fullName>
    </submittedName>
</protein>